<dbReference type="STRING" id="1120919.GCA_000429165_02465"/>
<name>A0A511XC83_9PROT</name>
<evidence type="ECO:0000259" key="5">
    <source>
        <dbReference type="Pfam" id="PF08240"/>
    </source>
</evidence>
<dbReference type="AlphaFoldDB" id="A0A511XC83"/>
<sequence>MGVPWLGHTCGVCSYCRHDRENLCDAPEFTGYTRDGGYATAVVADARFAFPLGEVGDDVSLAPLLCAGLIGWRSLVMSGESEKLGLYGFGAAAHIIAQVARRQGRSVYAFTRQGDVTTQDFAKKVGAVWAGGSDDSPPEPLDAAIIFAPVGNLVPAAL</sequence>
<dbReference type="Gene3D" id="3.40.50.720">
    <property type="entry name" value="NAD(P)-binding Rossmann-like Domain"/>
    <property type="match status" value="1"/>
</dbReference>
<keyword evidence="3" id="KW-0862">Zinc</keyword>
<organism evidence="6 7">
    <name type="scientific">Acetobacter nitrogenifigens DSM 23921 = NBRC 105050</name>
    <dbReference type="NCBI Taxonomy" id="1120919"/>
    <lineage>
        <taxon>Bacteria</taxon>
        <taxon>Pseudomonadati</taxon>
        <taxon>Pseudomonadota</taxon>
        <taxon>Alphaproteobacteria</taxon>
        <taxon>Acetobacterales</taxon>
        <taxon>Acetobacteraceae</taxon>
        <taxon>Acetobacter</taxon>
    </lineage>
</organism>
<keyword evidence="2" id="KW-0479">Metal-binding</keyword>
<dbReference type="GO" id="GO:0005737">
    <property type="term" value="C:cytoplasm"/>
    <property type="evidence" value="ECO:0007669"/>
    <property type="project" value="TreeGrafter"/>
</dbReference>
<dbReference type="EMBL" id="BJYF01000018">
    <property type="protein sequence ID" value="GEN60491.1"/>
    <property type="molecule type" value="Genomic_DNA"/>
</dbReference>
<evidence type="ECO:0000256" key="4">
    <source>
        <dbReference type="ARBA" id="ARBA00023002"/>
    </source>
</evidence>
<dbReference type="InterPro" id="IPR013154">
    <property type="entry name" value="ADH-like_N"/>
</dbReference>
<keyword evidence="4" id="KW-0560">Oxidoreductase</keyword>
<evidence type="ECO:0000256" key="1">
    <source>
        <dbReference type="ARBA" id="ARBA00001947"/>
    </source>
</evidence>
<accession>A0A511XC83</accession>
<dbReference type="Gene3D" id="3.90.180.10">
    <property type="entry name" value="Medium-chain alcohol dehydrogenases, catalytic domain"/>
    <property type="match status" value="1"/>
</dbReference>
<dbReference type="InterPro" id="IPR011032">
    <property type="entry name" value="GroES-like_sf"/>
</dbReference>
<keyword evidence="7" id="KW-1185">Reference proteome</keyword>
<dbReference type="GO" id="GO:0046872">
    <property type="term" value="F:metal ion binding"/>
    <property type="evidence" value="ECO:0007669"/>
    <property type="project" value="UniProtKB-KW"/>
</dbReference>
<reference evidence="6 7" key="1">
    <citation type="submission" date="2019-07" db="EMBL/GenBank/DDBJ databases">
        <title>Whole genome shotgun sequence of Acetobacter nitrogenifigens NBRC 105050.</title>
        <authorList>
            <person name="Hosoyama A."/>
            <person name="Uohara A."/>
            <person name="Ohji S."/>
            <person name="Ichikawa N."/>
        </authorList>
    </citation>
    <scope>NUCLEOTIDE SEQUENCE [LARGE SCALE GENOMIC DNA]</scope>
    <source>
        <strain evidence="6 7">NBRC 105050</strain>
    </source>
</reference>
<protein>
    <recommendedName>
        <fullName evidence="5">Alcohol dehydrogenase-like N-terminal domain-containing protein</fullName>
    </recommendedName>
</protein>
<dbReference type="PANTHER" id="PTHR42940:SF8">
    <property type="entry name" value="VACUOLAR PROTEIN SORTING-ASSOCIATED PROTEIN 11"/>
    <property type="match status" value="1"/>
</dbReference>
<dbReference type="PANTHER" id="PTHR42940">
    <property type="entry name" value="ALCOHOL DEHYDROGENASE 1-RELATED"/>
    <property type="match status" value="1"/>
</dbReference>
<proteinExistence type="predicted"/>
<comment type="caution">
    <text evidence="6">The sequence shown here is derived from an EMBL/GenBank/DDBJ whole genome shotgun (WGS) entry which is preliminary data.</text>
</comment>
<dbReference type="Pfam" id="PF08240">
    <property type="entry name" value="ADH_N"/>
    <property type="match status" value="1"/>
</dbReference>
<dbReference type="SUPFAM" id="SSF50129">
    <property type="entry name" value="GroES-like"/>
    <property type="match status" value="1"/>
</dbReference>
<comment type="cofactor">
    <cofactor evidence="1">
        <name>Zn(2+)</name>
        <dbReference type="ChEBI" id="CHEBI:29105"/>
    </cofactor>
</comment>
<dbReference type="GO" id="GO:0004022">
    <property type="term" value="F:alcohol dehydrogenase (NAD+) activity"/>
    <property type="evidence" value="ECO:0007669"/>
    <property type="project" value="TreeGrafter"/>
</dbReference>
<gene>
    <name evidence="6" type="ORF">ANI02nite_23750</name>
</gene>
<evidence type="ECO:0000256" key="2">
    <source>
        <dbReference type="ARBA" id="ARBA00022723"/>
    </source>
</evidence>
<evidence type="ECO:0000313" key="6">
    <source>
        <dbReference type="EMBL" id="GEN60491.1"/>
    </source>
</evidence>
<evidence type="ECO:0000313" key="7">
    <source>
        <dbReference type="Proteomes" id="UP000321635"/>
    </source>
</evidence>
<feature type="domain" description="Alcohol dehydrogenase-like N-terminal" evidence="5">
    <location>
        <begin position="6"/>
        <end position="52"/>
    </location>
</feature>
<evidence type="ECO:0000256" key="3">
    <source>
        <dbReference type="ARBA" id="ARBA00022833"/>
    </source>
</evidence>
<dbReference type="Proteomes" id="UP000321635">
    <property type="component" value="Unassembled WGS sequence"/>
</dbReference>